<keyword evidence="1" id="KW-0812">Transmembrane</keyword>
<name>A0A4R7W3S9_9PSEU</name>
<dbReference type="RefSeq" id="WP_133900629.1">
    <property type="nucleotide sequence ID" value="NZ_SOCP01000001.1"/>
</dbReference>
<proteinExistence type="predicted"/>
<dbReference type="Proteomes" id="UP000294927">
    <property type="component" value="Unassembled WGS sequence"/>
</dbReference>
<keyword evidence="2" id="KW-0732">Signal</keyword>
<feature type="signal peptide" evidence="2">
    <location>
        <begin position="1"/>
        <end position="25"/>
    </location>
</feature>
<feature type="chain" id="PRO_5020842117" evidence="2">
    <location>
        <begin position="26"/>
        <end position="170"/>
    </location>
</feature>
<reference evidence="3 4" key="1">
    <citation type="submission" date="2019-03" db="EMBL/GenBank/DDBJ databases">
        <title>Genomic Encyclopedia of Archaeal and Bacterial Type Strains, Phase II (KMG-II): from individual species to whole genera.</title>
        <authorList>
            <person name="Goeker M."/>
        </authorList>
    </citation>
    <scope>NUCLEOTIDE SEQUENCE [LARGE SCALE GENOMIC DNA]</scope>
    <source>
        <strain evidence="3 4">DSM 45499</strain>
    </source>
</reference>
<evidence type="ECO:0000256" key="2">
    <source>
        <dbReference type="SAM" id="SignalP"/>
    </source>
</evidence>
<dbReference type="OrthoDB" id="4258031at2"/>
<protein>
    <submittedName>
        <fullName evidence="3">Uncharacterized protein</fullName>
    </submittedName>
</protein>
<gene>
    <name evidence="3" type="ORF">CLV71_101201</name>
</gene>
<organism evidence="3 4">
    <name type="scientific">Actinophytocola oryzae</name>
    <dbReference type="NCBI Taxonomy" id="502181"/>
    <lineage>
        <taxon>Bacteria</taxon>
        <taxon>Bacillati</taxon>
        <taxon>Actinomycetota</taxon>
        <taxon>Actinomycetes</taxon>
        <taxon>Pseudonocardiales</taxon>
        <taxon>Pseudonocardiaceae</taxon>
    </lineage>
</organism>
<evidence type="ECO:0000256" key="1">
    <source>
        <dbReference type="SAM" id="Phobius"/>
    </source>
</evidence>
<evidence type="ECO:0000313" key="3">
    <source>
        <dbReference type="EMBL" id="TDV57330.1"/>
    </source>
</evidence>
<keyword evidence="1" id="KW-1133">Transmembrane helix</keyword>
<sequence>MIRRALTLLVAVVATVLLGASPAWAHGGPIDLDVRSDGGQGITVTAVYLRDHHYVPVEVVMTYTAVDRSGKKTIGPVRLRASSEGQSFYVSEKPLPLGDWTVTVTSTSPSAAQKTISITSEELPPVGTSRTPAPSGLSTATLVAIPVAVAVVGLVVALLLRRRRQTRAPA</sequence>
<comment type="caution">
    <text evidence="3">The sequence shown here is derived from an EMBL/GenBank/DDBJ whole genome shotgun (WGS) entry which is preliminary data.</text>
</comment>
<keyword evidence="1" id="KW-0472">Membrane</keyword>
<keyword evidence="4" id="KW-1185">Reference proteome</keyword>
<dbReference type="AlphaFoldDB" id="A0A4R7W3S9"/>
<dbReference type="EMBL" id="SOCP01000001">
    <property type="protein sequence ID" value="TDV57330.1"/>
    <property type="molecule type" value="Genomic_DNA"/>
</dbReference>
<feature type="transmembrane region" description="Helical" evidence="1">
    <location>
        <begin position="140"/>
        <end position="160"/>
    </location>
</feature>
<evidence type="ECO:0000313" key="4">
    <source>
        <dbReference type="Proteomes" id="UP000294927"/>
    </source>
</evidence>
<accession>A0A4R7W3S9</accession>